<proteinExistence type="predicted"/>
<reference evidence="1" key="1">
    <citation type="journal article" date="2020" name="G3 (Bethesda)">
        <title>High-Quality Assemblies for Three Invasive Social Wasps from the &lt;i&gt;Vespula&lt;/i&gt; Genus.</title>
        <authorList>
            <person name="Harrop T.W.R."/>
            <person name="Guhlin J."/>
            <person name="McLaughlin G.M."/>
            <person name="Permina E."/>
            <person name="Stockwell P."/>
            <person name="Gilligan J."/>
            <person name="Le Lec M.F."/>
            <person name="Gruber M.A.M."/>
            <person name="Quinn O."/>
            <person name="Lovegrove M."/>
            <person name="Duncan E.J."/>
            <person name="Remnant E.J."/>
            <person name="Van Eeckhoven J."/>
            <person name="Graham B."/>
            <person name="Knapp R.A."/>
            <person name="Langford K.W."/>
            <person name="Kronenberg Z."/>
            <person name="Press M.O."/>
            <person name="Eacker S.M."/>
            <person name="Wilson-Rankin E.E."/>
            <person name="Purcell J."/>
            <person name="Lester P.J."/>
            <person name="Dearden P.K."/>
        </authorList>
    </citation>
    <scope>NUCLEOTIDE SEQUENCE</scope>
    <source>
        <strain evidence="1">Linc-1</strain>
    </source>
</reference>
<protein>
    <submittedName>
        <fullName evidence="1">Uncharacterized protein</fullName>
    </submittedName>
</protein>
<dbReference type="InterPro" id="IPR036397">
    <property type="entry name" value="RNaseH_sf"/>
</dbReference>
<evidence type="ECO:0000313" key="2">
    <source>
        <dbReference type="Proteomes" id="UP000617340"/>
    </source>
</evidence>
<dbReference type="Proteomes" id="UP000617340">
    <property type="component" value="Unassembled WGS sequence"/>
</dbReference>
<dbReference type="EMBL" id="JACSDZ010000006">
    <property type="protein sequence ID" value="KAF7401502.1"/>
    <property type="molecule type" value="Genomic_DNA"/>
</dbReference>
<name>A0A834K8U0_VESGE</name>
<keyword evidence="2" id="KW-1185">Reference proteome</keyword>
<gene>
    <name evidence="1" type="ORF">HZH68_007322</name>
</gene>
<comment type="caution">
    <text evidence="1">The sequence shown here is derived from an EMBL/GenBank/DDBJ whole genome shotgun (WGS) entry which is preliminary data.</text>
</comment>
<evidence type="ECO:0000313" key="1">
    <source>
        <dbReference type="EMBL" id="KAF7401502.1"/>
    </source>
</evidence>
<sequence>MAIYIIPILVKITGICQKFYNIPMECFDTEDDEFYNCENKQEENEMELFNNKNNNNKIIEEENVQKSSESEFENILNLRKEKRLARVLLSSEDENENQMGLFLQFTKWTKNTAENVKLGMEARKANMQRTSKSSLCSCKQDTVIIIRLPQFVISIDLTTLDFFVWGKLQQKVYQQPSTTLENMKNHMNACAFISTEIKS</sequence>
<organism evidence="1 2">
    <name type="scientific">Vespula germanica</name>
    <name type="common">German yellow jacket</name>
    <name type="synonym">Paravespula germanica</name>
    <dbReference type="NCBI Taxonomy" id="30212"/>
    <lineage>
        <taxon>Eukaryota</taxon>
        <taxon>Metazoa</taxon>
        <taxon>Ecdysozoa</taxon>
        <taxon>Arthropoda</taxon>
        <taxon>Hexapoda</taxon>
        <taxon>Insecta</taxon>
        <taxon>Pterygota</taxon>
        <taxon>Neoptera</taxon>
        <taxon>Endopterygota</taxon>
        <taxon>Hymenoptera</taxon>
        <taxon>Apocrita</taxon>
        <taxon>Aculeata</taxon>
        <taxon>Vespoidea</taxon>
        <taxon>Vespidae</taxon>
        <taxon>Vespinae</taxon>
        <taxon>Vespula</taxon>
    </lineage>
</organism>
<accession>A0A834K8U0</accession>
<dbReference type="Gene3D" id="3.30.420.10">
    <property type="entry name" value="Ribonuclease H-like superfamily/Ribonuclease H"/>
    <property type="match status" value="1"/>
</dbReference>
<dbReference type="AlphaFoldDB" id="A0A834K8U0"/>
<dbReference type="GO" id="GO:0003676">
    <property type="term" value="F:nucleic acid binding"/>
    <property type="evidence" value="ECO:0007669"/>
    <property type="project" value="InterPro"/>
</dbReference>